<dbReference type="EMBL" id="LR796762">
    <property type="protein sequence ID" value="CAB4164783.1"/>
    <property type="molecule type" value="Genomic_DNA"/>
</dbReference>
<evidence type="ECO:0000313" key="5">
    <source>
        <dbReference type="EMBL" id="CAB4191789.1"/>
    </source>
</evidence>
<evidence type="ECO:0000313" key="3">
    <source>
        <dbReference type="EMBL" id="CAB4160394.1"/>
    </source>
</evidence>
<evidence type="ECO:0000313" key="2">
    <source>
        <dbReference type="EMBL" id="CAB4156579.1"/>
    </source>
</evidence>
<organism evidence="9">
    <name type="scientific">uncultured Caudovirales phage</name>
    <dbReference type="NCBI Taxonomy" id="2100421"/>
    <lineage>
        <taxon>Viruses</taxon>
        <taxon>Duplodnaviria</taxon>
        <taxon>Heunggongvirae</taxon>
        <taxon>Uroviricota</taxon>
        <taxon>Caudoviricetes</taxon>
        <taxon>Peduoviridae</taxon>
        <taxon>Maltschvirus</taxon>
        <taxon>Maltschvirus maltsch</taxon>
    </lineage>
</organism>
<dbReference type="EMBL" id="LR796644">
    <property type="protein sequence ID" value="CAB4156579.1"/>
    <property type="molecule type" value="Genomic_DNA"/>
</dbReference>
<evidence type="ECO:0000313" key="1">
    <source>
        <dbReference type="EMBL" id="CAB4145090.1"/>
    </source>
</evidence>
<evidence type="ECO:0000313" key="9">
    <source>
        <dbReference type="EMBL" id="CAB5225235.1"/>
    </source>
</evidence>
<evidence type="ECO:0000313" key="8">
    <source>
        <dbReference type="EMBL" id="CAB4218000.1"/>
    </source>
</evidence>
<protein>
    <submittedName>
        <fullName evidence="9">Uncharacterized protein</fullName>
    </submittedName>
</protein>
<dbReference type="EMBL" id="LR798341">
    <property type="protein sequence ID" value="CAB5225235.1"/>
    <property type="molecule type" value="Genomic_DNA"/>
</dbReference>
<evidence type="ECO:0000313" key="4">
    <source>
        <dbReference type="EMBL" id="CAB4164783.1"/>
    </source>
</evidence>
<dbReference type="EMBL" id="LR797177">
    <property type="protein sequence ID" value="CAB4191789.1"/>
    <property type="molecule type" value="Genomic_DNA"/>
</dbReference>
<gene>
    <name evidence="5" type="ORF">UFOVP1217_143</name>
    <name evidence="6" type="ORF">UFOVP1343_127</name>
    <name evidence="7" type="ORF">UFOVP1438_176</name>
    <name evidence="8" type="ORF">UFOVP1592_172</name>
    <name evidence="1" type="ORF">UFOVP465_33</name>
    <name evidence="2" type="ORF">UFOVP666_79</name>
    <name evidence="3" type="ORF">UFOVP727_156</name>
    <name evidence="9" type="ORF">UFOVP741_159</name>
    <name evidence="4" type="ORF">UFOVP819_107</name>
</gene>
<dbReference type="EMBL" id="LR797452">
    <property type="protein sequence ID" value="CAB4218000.1"/>
    <property type="molecule type" value="Genomic_DNA"/>
</dbReference>
<name>A0A6J7X8Q2_9CAUD</name>
<evidence type="ECO:0000313" key="7">
    <source>
        <dbReference type="EMBL" id="CAB4213222.1"/>
    </source>
</evidence>
<dbReference type="EMBL" id="LR797305">
    <property type="protein sequence ID" value="CAB4200780.1"/>
    <property type="molecule type" value="Genomic_DNA"/>
</dbReference>
<dbReference type="EMBL" id="LR796443">
    <property type="protein sequence ID" value="CAB4145090.1"/>
    <property type="molecule type" value="Genomic_DNA"/>
</dbReference>
<proteinExistence type="predicted"/>
<accession>A0A6J7X8Q2</accession>
<dbReference type="EMBL" id="LR797395">
    <property type="protein sequence ID" value="CAB4213222.1"/>
    <property type="molecule type" value="Genomic_DNA"/>
</dbReference>
<reference evidence="9" key="1">
    <citation type="submission" date="2020-05" db="EMBL/GenBank/DDBJ databases">
        <authorList>
            <person name="Chiriac C."/>
            <person name="Salcher M."/>
            <person name="Ghai R."/>
            <person name="Kavagutti S V."/>
        </authorList>
    </citation>
    <scope>NUCLEOTIDE SEQUENCE</scope>
</reference>
<sequence>MKRQKPTPKKRNPNSANVNQVRLSGEIKFPKGFVPWRVARGTTEFELREMLCDARDECLDRDAIILLELLDNYSVTDLYVNGLIVLKD</sequence>
<dbReference type="EMBL" id="LR796698">
    <property type="protein sequence ID" value="CAB4160394.1"/>
    <property type="molecule type" value="Genomic_DNA"/>
</dbReference>
<evidence type="ECO:0000313" key="6">
    <source>
        <dbReference type="EMBL" id="CAB4200780.1"/>
    </source>
</evidence>